<gene>
    <name evidence="2" type="ORF">ODALV1_LOCUS3849</name>
</gene>
<name>A0ABP1PW14_9HEXA</name>
<organism evidence="2 3">
    <name type="scientific">Orchesella dallaii</name>
    <dbReference type="NCBI Taxonomy" id="48710"/>
    <lineage>
        <taxon>Eukaryota</taxon>
        <taxon>Metazoa</taxon>
        <taxon>Ecdysozoa</taxon>
        <taxon>Arthropoda</taxon>
        <taxon>Hexapoda</taxon>
        <taxon>Collembola</taxon>
        <taxon>Entomobryomorpha</taxon>
        <taxon>Entomobryoidea</taxon>
        <taxon>Orchesellidae</taxon>
        <taxon>Orchesellinae</taxon>
        <taxon>Orchesella</taxon>
    </lineage>
</organism>
<feature type="region of interest" description="Disordered" evidence="1">
    <location>
        <begin position="219"/>
        <end position="250"/>
    </location>
</feature>
<evidence type="ECO:0000313" key="2">
    <source>
        <dbReference type="EMBL" id="CAL8077577.1"/>
    </source>
</evidence>
<sequence length="293" mass="31798">MFNGSCSDSNKKEETRSCTVMGSVLSIQNTPNHHLSQTMGGDTAILNYGDQFHHHQMATGGCNAITGGSSTVPDYMRPKVSGFTSTPFSKQMALGLTQSMMDSANKPVEGNKNPQMTAEEMRNWANADGNEMYGSTEHSEIIKSHPADDSAPTPVDHIVSHRLTPSIVTDDGGSLRLVEKLGAGNCSIPDTPDVTPCTTPAVTPSCSPQMTRRAGNPFFTGGDREDEKSGPGSWLFRPGKKAGEVNSKQPDKLYEAKVEFQPQPNSKMAKKTVRYVPRPSELRELNFWSPTSM</sequence>
<comment type="caution">
    <text evidence="2">The sequence shown here is derived from an EMBL/GenBank/DDBJ whole genome shotgun (WGS) entry which is preliminary data.</text>
</comment>
<proteinExistence type="predicted"/>
<evidence type="ECO:0000256" key="1">
    <source>
        <dbReference type="SAM" id="MobiDB-lite"/>
    </source>
</evidence>
<reference evidence="2 3" key="1">
    <citation type="submission" date="2024-08" db="EMBL/GenBank/DDBJ databases">
        <authorList>
            <person name="Cucini C."/>
            <person name="Frati F."/>
        </authorList>
    </citation>
    <scope>NUCLEOTIDE SEQUENCE [LARGE SCALE GENOMIC DNA]</scope>
</reference>
<protein>
    <submittedName>
        <fullName evidence="2">Uncharacterized protein</fullName>
    </submittedName>
</protein>
<dbReference type="EMBL" id="CAXLJM020000013">
    <property type="protein sequence ID" value="CAL8077577.1"/>
    <property type="molecule type" value="Genomic_DNA"/>
</dbReference>
<keyword evidence="3" id="KW-1185">Reference proteome</keyword>
<evidence type="ECO:0000313" key="3">
    <source>
        <dbReference type="Proteomes" id="UP001642540"/>
    </source>
</evidence>
<accession>A0ABP1PW14</accession>
<dbReference type="Proteomes" id="UP001642540">
    <property type="component" value="Unassembled WGS sequence"/>
</dbReference>